<name>A0ABR2EPM2_9ROSI</name>
<evidence type="ECO:0000313" key="2">
    <source>
        <dbReference type="EMBL" id="KAK8563329.1"/>
    </source>
</evidence>
<organism evidence="2 3">
    <name type="scientific">Hibiscus sabdariffa</name>
    <name type="common">roselle</name>
    <dbReference type="NCBI Taxonomy" id="183260"/>
    <lineage>
        <taxon>Eukaryota</taxon>
        <taxon>Viridiplantae</taxon>
        <taxon>Streptophyta</taxon>
        <taxon>Embryophyta</taxon>
        <taxon>Tracheophyta</taxon>
        <taxon>Spermatophyta</taxon>
        <taxon>Magnoliopsida</taxon>
        <taxon>eudicotyledons</taxon>
        <taxon>Gunneridae</taxon>
        <taxon>Pentapetalae</taxon>
        <taxon>rosids</taxon>
        <taxon>malvids</taxon>
        <taxon>Malvales</taxon>
        <taxon>Malvaceae</taxon>
        <taxon>Malvoideae</taxon>
        <taxon>Hibiscus</taxon>
    </lineage>
</organism>
<dbReference type="EMBL" id="JBBPBM010000011">
    <property type="protein sequence ID" value="KAK8563329.1"/>
    <property type="molecule type" value="Genomic_DNA"/>
</dbReference>
<comment type="caution">
    <text evidence="2">The sequence shown here is derived from an EMBL/GenBank/DDBJ whole genome shotgun (WGS) entry which is preliminary data.</text>
</comment>
<dbReference type="Proteomes" id="UP001472677">
    <property type="component" value="Unassembled WGS sequence"/>
</dbReference>
<protein>
    <submittedName>
        <fullName evidence="2">Uncharacterized protein</fullName>
    </submittedName>
</protein>
<keyword evidence="3" id="KW-1185">Reference proteome</keyword>
<feature type="compositionally biased region" description="Basic and acidic residues" evidence="1">
    <location>
        <begin position="142"/>
        <end position="156"/>
    </location>
</feature>
<evidence type="ECO:0000256" key="1">
    <source>
        <dbReference type="SAM" id="MobiDB-lite"/>
    </source>
</evidence>
<sequence>MHRHVMGPNDSLGIDSNVVDLNTHLQQGAWSEAVFGHNLNENIGSKNDGGNLGENSIADFPYEVDVVAKSSFFYQNSVSTHEQCHDGSRDQIYGASTADDGNELGLYSSHYGENMYPGWKYDANSGQWYNVDGSSGDGTDNDNCREQFHGERDKLE</sequence>
<gene>
    <name evidence="2" type="ORF">V6N12_035478</name>
</gene>
<feature type="region of interest" description="Disordered" evidence="1">
    <location>
        <begin position="132"/>
        <end position="156"/>
    </location>
</feature>
<proteinExistence type="predicted"/>
<reference evidence="2 3" key="1">
    <citation type="journal article" date="2024" name="G3 (Bethesda)">
        <title>Genome assembly of Hibiscus sabdariffa L. provides insights into metabolisms of medicinal natural products.</title>
        <authorList>
            <person name="Kim T."/>
        </authorList>
    </citation>
    <scope>NUCLEOTIDE SEQUENCE [LARGE SCALE GENOMIC DNA]</scope>
    <source>
        <strain evidence="2">TK-2024</strain>
        <tissue evidence="2">Old leaves</tissue>
    </source>
</reference>
<accession>A0ABR2EPM2</accession>
<evidence type="ECO:0000313" key="3">
    <source>
        <dbReference type="Proteomes" id="UP001472677"/>
    </source>
</evidence>